<dbReference type="PANTHER" id="PTHR44757">
    <property type="entry name" value="DIGUANYLATE CYCLASE DGCP"/>
    <property type="match status" value="1"/>
</dbReference>
<dbReference type="InterPro" id="IPR035919">
    <property type="entry name" value="EAL_sf"/>
</dbReference>
<dbReference type="Gene3D" id="3.20.20.450">
    <property type="entry name" value="EAL domain"/>
    <property type="match status" value="1"/>
</dbReference>
<dbReference type="Pfam" id="PF00563">
    <property type="entry name" value="EAL"/>
    <property type="match status" value="1"/>
</dbReference>
<proteinExistence type="predicted"/>
<dbReference type="InterPro" id="IPR001633">
    <property type="entry name" value="EAL_dom"/>
</dbReference>
<evidence type="ECO:0000313" key="5">
    <source>
        <dbReference type="EMBL" id="VAW97822.1"/>
    </source>
</evidence>
<dbReference type="CDD" id="cd01948">
    <property type="entry name" value="EAL"/>
    <property type="match status" value="1"/>
</dbReference>
<dbReference type="Pfam" id="PF08668">
    <property type="entry name" value="HDOD"/>
    <property type="match status" value="1"/>
</dbReference>
<dbReference type="PROSITE" id="PS50883">
    <property type="entry name" value="EAL"/>
    <property type="match status" value="1"/>
</dbReference>
<dbReference type="SUPFAM" id="SSF52172">
    <property type="entry name" value="CheY-like"/>
    <property type="match status" value="1"/>
</dbReference>
<dbReference type="InterPro" id="IPR043128">
    <property type="entry name" value="Rev_trsase/Diguanyl_cyclase"/>
</dbReference>
<sequence length="877" mass="96367">MKPGISVRIRVLLIEGNVSNVHWVVDALHSAGKGCFGLTHAVDLPAAESMLAAGHFDIVVADMLDFGSKSRNLAQWQNQHLSDIPLTLLADSAQEAQVKALCMAGVMDYLLRGETSPQLLVRTLEFALERCRLHGELAAARLDQEHLATHDPLTGLPNRALFRDRLSTSLQQAERNTEKLAVLFIDLDRFKSVNDTYGHDAGDHLLKQVSERLVAGVRGRDILARLGGDEFGCVLTGIGSPANAEKVARQILQSLSQPIALKEQWVACTPSIGIAIYPSDGADACLLMKHADAAMYTAKQQGRACLRFFNAKIHAEEIRRLTLEVDLRHAMERGEFSIHYQPILDPKTGMVKALEALLRWEHPELGMIPPLDFILLAESSGMIIPLGEWVLRTACAQNKAWQQRGLAPVRVAVNLSALQFGDENNLLSMVREILQETGLESRWLEFEITESAAMKNPKLTIEILTALRDLGVRIAIDDFGTGYSSLSYLQRFPIDTLKIDRSFVKDVMVDSESAAITNSIVHLAHSLGLETVAEGVEGADQEAYLRKLNCTYVQGYYYSKPLPVDEMTVMLQQGNLQWKAPIEAEVIDIHAPWKKQISIALKTSNGLPVMSEVGQKLLHLMQDPDAHVRELSDIIASDPALAAQIIRYANAPFFGFQGCIESIEKAVVTVLGYDGVMGIALGLVAMGSLPASGKAILAHEGFWWKAVAAGSMAQALASQHPLRRRVKPGLAYLSALLRDIGRLFLVSQFADACDAIADCQSQSPETPPVDIEKRVLGMDHAHMGEQLLRSWQLPEEVITAVAQHHSTDYDGDFADYVYLLQVVDILLDDEAGDELRAERLGGVVKHLGIDVPCVVGLWETILHDREGLESLARQLAA</sequence>
<evidence type="ECO:0000259" key="1">
    <source>
        <dbReference type="PROSITE" id="PS50110"/>
    </source>
</evidence>
<dbReference type="GO" id="GO:0000160">
    <property type="term" value="P:phosphorelay signal transduction system"/>
    <property type="evidence" value="ECO:0007669"/>
    <property type="project" value="InterPro"/>
</dbReference>
<dbReference type="Gene3D" id="1.10.3210.10">
    <property type="entry name" value="Hypothetical protein af1432"/>
    <property type="match status" value="1"/>
</dbReference>
<evidence type="ECO:0000259" key="2">
    <source>
        <dbReference type="PROSITE" id="PS50883"/>
    </source>
</evidence>
<dbReference type="CDD" id="cd01949">
    <property type="entry name" value="GGDEF"/>
    <property type="match status" value="1"/>
</dbReference>
<gene>
    <name evidence="5" type="ORF">MNBD_GAMMA20-823</name>
</gene>
<dbReference type="InterPro" id="IPR011006">
    <property type="entry name" value="CheY-like_superfamily"/>
</dbReference>
<feature type="domain" description="GGDEF" evidence="3">
    <location>
        <begin position="178"/>
        <end position="311"/>
    </location>
</feature>
<dbReference type="InterPro" id="IPR029787">
    <property type="entry name" value="Nucleotide_cyclase"/>
</dbReference>
<dbReference type="InterPro" id="IPR001789">
    <property type="entry name" value="Sig_transdc_resp-reg_receiver"/>
</dbReference>
<dbReference type="NCBIfam" id="TIGR00254">
    <property type="entry name" value="GGDEF"/>
    <property type="match status" value="1"/>
</dbReference>
<dbReference type="EMBL" id="UOFU01000132">
    <property type="protein sequence ID" value="VAW97822.1"/>
    <property type="molecule type" value="Genomic_DNA"/>
</dbReference>
<dbReference type="SMART" id="SM00267">
    <property type="entry name" value="GGDEF"/>
    <property type="match status" value="1"/>
</dbReference>
<dbReference type="PROSITE" id="PS50110">
    <property type="entry name" value="RESPONSE_REGULATORY"/>
    <property type="match status" value="1"/>
</dbReference>
<dbReference type="PANTHER" id="PTHR44757:SF2">
    <property type="entry name" value="BIOFILM ARCHITECTURE MAINTENANCE PROTEIN MBAA"/>
    <property type="match status" value="1"/>
</dbReference>
<dbReference type="SUPFAM" id="SSF55073">
    <property type="entry name" value="Nucleotide cyclase"/>
    <property type="match status" value="1"/>
</dbReference>
<dbReference type="PROSITE" id="PS50887">
    <property type="entry name" value="GGDEF"/>
    <property type="match status" value="1"/>
</dbReference>
<accession>A0A3B1AD22</accession>
<dbReference type="Pfam" id="PF00990">
    <property type="entry name" value="GGDEF"/>
    <property type="match status" value="1"/>
</dbReference>
<feature type="domain" description="Response regulatory" evidence="1">
    <location>
        <begin position="10"/>
        <end position="127"/>
    </location>
</feature>
<protein>
    <submittedName>
        <fullName evidence="5">Diguanylate cyclase/phosphodiesterase (GGDEF &amp; EAL domains) with PAS/PAC sensor(S)</fullName>
    </submittedName>
</protein>
<feature type="domain" description="EAL" evidence="2">
    <location>
        <begin position="320"/>
        <end position="575"/>
    </location>
</feature>
<dbReference type="FunFam" id="3.20.20.450:FF:000001">
    <property type="entry name" value="Cyclic di-GMP phosphodiesterase yahA"/>
    <property type="match status" value="1"/>
</dbReference>
<dbReference type="FunFam" id="3.30.70.270:FF:000001">
    <property type="entry name" value="Diguanylate cyclase domain protein"/>
    <property type="match status" value="1"/>
</dbReference>
<dbReference type="Gene3D" id="3.40.50.2300">
    <property type="match status" value="1"/>
</dbReference>
<dbReference type="Gene3D" id="3.30.70.270">
    <property type="match status" value="1"/>
</dbReference>
<dbReference type="AlphaFoldDB" id="A0A3B1AD22"/>
<dbReference type="SUPFAM" id="SSF141868">
    <property type="entry name" value="EAL domain-like"/>
    <property type="match status" value="1"/>
</dbReference>
<dbReference type="InterPro" id="IPR052155">
    <property type="entry name" value="Biofilm_reg_signaling"/>
</dbReference>
<dbReference type="SMART" id="SM00052">
    <property type="entry name" value="EAL"/>
    <property type="match status" value="1"/>
</dbReference>
<organism evidence="5">
    <name type="scientific">hydrothermal vent metagenome</name>
    <dbReference type="NCBI Taxonomy" id="652676"/>
    <lineage>
        <taxon>unclassified sequences</taxon>
        <taxon>metagenomes</taxon>
        <taxon>ecological metagenomes</taxon>
    </lineage>
</organism>
<dbReference type="InterPro" id="IPR000160">
    <property type="entry name" value="GGDEF_dom"/>
</dbReference>
<feature type="domain" description="HDOD" evidence="4">
    <location>
        <begin position="607"/>
        <end position="807"/>
    </location>
</feature>
<evidence type="ECO:0000259" key="4">
    <source>
        <dbReference type="PROSITE" id="PS51833"/>
    </source>
</evidence>
<evidence type="ECO:0000259" key="3">
    <source>
        <dbReference type="PROSITE" id="PS50887"/>
    </source>
</evidence>
<name>A0A3B1AD22_9ZZZZ</name>
<dbReference type="InterPro" id="IPR013976">
    <property type="entry name" value="HDOD"/>
</dbReference>
<dbReference type="PROSITE" id="PS51833">
    <property type="entry name" value="HDOD"/>
    <property type="match status" value="1"/>
</dbReference>
<dbReference type="SUPFAM" id="SSF109604">
    <property type="entry name" value="HD-domain/PDEase-like"/>
    <property type="match status" value="1"/>
</dbReference>
<reference evidence="5" key="1">
    <citation type="submission" date="2018-06" db="EMBL/GenBank/DDBJ databases">
        <authorList>
            <person name="Zhirakovskaya E."/>
        </authorList>
    </citation>
    <scope>NUCLEOTIDE SEQUENCE</scope>
</reference>